<name>A0A9P7VRF3_9AGAR</name>
<dbReference type="EMBL" id="MU250537">
    <property type="protein sequence ID" value="KAG7445345.1"/>
    <property type="molecule type" value="Genomic_DNA"/>
</dbReference>
<evidence type="ECO:0000313" key="2">
    <source>
        <dbReference type="Proteomes" id="UP000812287"/>
    </source>
</evidence>
<dbReference type="GeneID" id="66099586"/>
<dbReference type="RefSeq" id="XP_043038845.1">
    <property type="nucleotide sequence ID" value="XM_043177299.1"/>
</dbReference>
<dbReference type="AlphaFoldDB" id="A0A9P7VRF3"/>
<keyword evidence="2" id="KW-1185">Reference proteome</keyword>
<sequence>MVMLNSPNDAFDEWGVGGREGQAKIRVQGFDMREILLDIHGKIASLDAGSIGGHPDLLLTSIPSDRNREVERSVNSADTAACTLSMSSDNSASSSLHCNWWRNRNIDASLAESVMSAADIICWGSEPEMKGFSSAT</sequence>
<evidence type="ECO:0000313" key="1">
    <source>
        <dbReference type="EMBL" id="KAG7445345.1"/>
    </source>
</evidence>
<comment type="caution">
    <text evidence="1">The sequence shown here is derived from an EMBL/GenBank/DDBJ whole genome shotgun (WGS) entry which is preliminary data.</text>
</comment>
<proteinExistence type="predicted"/>
<accession>A0A9P7VRF3</accession>
<dbReference type="Proteomes" id="UP000812287">
    <property type="component" value="Unassembled WGS sequence"/>
</dbReference>
<reference evidence="1" key="1">
    <citation type="submission" date="2020-11" db="EMBL/GenBank/DDBJ databases">
        <title>Adaptations for nitrogen fixation in a non-lichenized fungal sporocarp promotes dispersal by wood-feeding termites.</title>
        <authorList>
            <consortium name="DOE Joint Genome Institute"/>
            <person name="Koch R.A."/>
            <person name="Yoon G."/>
            <person name="Arayal U."/>
            <person name="Lail K."/>
            <person name="Amirebrahimi M."/>
            <person name="Labutti K."/>
            <person name="Lipzen A."/>
            <person name="Riley R."/>
            <person name="Barry K."/>
            <person name="Henrissat B."/>
            <person name="Grigoriev I.V."/>
            <person name="Herr J.R."/>
            <person name="Aime M.C."/>
        </authorList>
    </citation>
    <scope>NUCLEOTIDE SEQUENCE</scope>
    <source>
        <strain evidence="1">MCA 3950</strain>
    </source>
</reference>
<gene>
    <name evidence="1" type="ORF">BT62DRAFT_1007065</name>
</gene>
<organism evidence="1 2">
    <name type="scientific">Guyanagaster necrorhizus</name>
    <dbReference type="NCBI Taxonomy" id="856835"/>
    <lineage>
        <taxon>Eukaryota</taxon>
        <taxon>Fungi</taxon>
        <taxon>Dikarya</taxon>
        <taxon>Basidiomycota</taxon>
        <taxon>Agaricomycotina</taxon>
        <taxon>Agaricomycetes</taxon>
        <taxon>Agaricomycetidae</taxon>
        <taxon>Agaricales</taxon>
        <taxon>Marasmiineae</taxon>
        <taxon>Physalacriaceae</taxon>
        <taxon>Guyanagaster</taxon>
    </lineage>
</organism>
<protein>
    <submittedName>
        <fullName evidence="1">Uncharacterized protein</fullName>
    </submittedName>
</protein>